<comment type="caution">
    <text evidence="3">The sequence shown here is derived from an EMBL/GenBank/DDBJ whole genome shotgun (WGS) entry which is preliminary data.</text>
</comment>
<reference evidence="3" key="2">
    <citation type="submission" date="2017-10" db="EMBL/GenBank/DDBJ databases">
        <title>Ladona fulva Genome sequencing and assembly.</title>
        <authorList>
            <person name="Murali S."/>
            <person name="Richards S."/>
            <person name="Bandaranaike D."/>
            <person name="Bellair M."/>
            <person name="Blankenburg K."/>
            <person name="Chao H."/>
            <person name="Dinh H."/>
            <person name="Doddapaneni H."/>
            <person name="Dugan-Rocha S."/>
            <person name="Elkadiri S."/>
            <person name="Gnanaolivu R."/>
            <person name="Hernandez B."/>
            <person name="Skinner E."/>
            <person name="Javaid M."/>
            <person name="Lee S."/>
            <person name="Li M."/>
            <person name="Ming W."/>
            <person name="Munidasa M."/>
            <person name="Muniz J."/>
            <person name="Nguyen L."/>
            <person name="Hughes D."/>
            <person name="Osuji N."/>
            <person name="Pu L.-L."/>
            <person name="Puazo M."/>
            <person name="Qu C."/>
            <person name="Quiroz J."/>
            <person name="Raj R."/>
            <person name="Weissenberger G."/>
            <person name="Xin Y."/>
            <person name="Zou X."/>
            <person name="Han Y."/>
            <person name="Worley K."/>
            <person name="Muzny D."/>
            <person name="Gibbs R."/>
        </authorList>
    </citation>
    <scope>NUCLEOTIDE SEQUENCE</scope>
    <source>
        <strain evidence="3">Sampled in the wild</strain>
    </source>
</reference>
<dbReference type="Proteomes" id="UP000792457">
    <property type="component" value="Unassembled WGS sequence"/>
</dbReference>
<dbReference type="PROSITE" id="PS50158">
    <property type="entry name" value="ZF_CCHC"/>
    <property type="match status" value="1"/>
</dbReference>
<dbReference type="AlphaFoldDB" id="A0A8K0KHL0"/>
<protein>
    <recommendedName>
        <fullName evidence="2">CCHC-type domain-containing protein</fullName>
    </recommendedName>
</protein>
<dbReference type="InterPro" id="IPR036875">
    <property type="entry name" value="Znf_CCHC_sf"/>
</dbReference>
<dbReference type="GO" id="GO:0008270">
    <property type="term" value="F:zinc ion binding"/>
    <property type="evidence" value="ECO:0007669"/>
    <property type="project" value="UniProtKB-KW"/>
</dbReference>
<evidence type="ECO:0000256" key="1">
    <source>
        <dbReference type="PROSITE-ProRule" id="PRU00047"/>
    </source>
</evidence>
<proteinExistence type="predicted"/>
<organism evidence="3 4">
    <name type="scientific">Ladona fulva</name>
    <name type="common">Scarce chaser dragonfly</name>
    <name type="synonym">Libellula fulva</name>
    <dbReference type="NCBI Taxonomy" id="123851"/>
    <lineage>
        <taxon>Eukaryota</taxon>
        <taxon>Metazoa</taxon>
        <taxon>Ecdysozoa</taxon>
        <taxon>Arthropoda</taxon>
        <taxon>Hexapoda</taxon>
        <taxon>Insecta</taxon>
        <taxon>Pterygota</taxon>
        <taxon>Palaeoptera</taxon>
        <taxon>Odonata</taxon>
        <taxon>Epiprocta</taxon>
        <taxon>Anisoptera</taxon>
        <taxon>Libelluloidea</taxon>
        <taxon>Libellulidae</taxon>
        <taxon>Ladona</taxon>
    </lineage>
</organism>
<evidence type="ECO:0000259" key="2">
    <source>
        <dbReference type="PROSITE" id="PS50158"/>
    </source>
</evidence>
<feature type="domain" description="CCHC-type" evidence="2">
    <location>
        <begin position="97"/>
        <end position="112"/>
    </location>
</feature>
<accession>A0A8K0KHL0</accession>
<dbReference type="InterPro" id="IPR001878">
    <property type="entry name" value="Znf_CCHC"/>
</dbReference>
<reference evidence="3" key="1">
    <citation type="submission" date="2013-04" db="EMBL/GenBank/DDBJ databases">
        <authorList>
            <person name="Qu J."/>
            <person name="Murali S.C."/>
            <person name="Bandaranaike D."/>
            <person name="Bellair M."/>
            <person name="Blankenburg K."/>
            <person name="Chao H."/>
            <person name="Dinh H."/>
            <person name="Doddapaneni H."/>
            <person name="Downs B."/>
            <person name="Dugan-Rocha S."/>
            <person name="Elkadiri S."/>
            <person name="Gnanaolivu R.D."/>
            <person name="Hernandez B."/>
            <person name="Javaid M."/>
            <person name="Jayaseelan J.C."/>
            <person name="Lee S."/>
            <person name="Li M."/>
            <person name="Ming W."/>
            <person name="Munidasa M."/>
            <person name="Muniz J."/>
            <person name="Nguyen L."/>
            <person name="Ongeri F."/>
            <person name="Osuji N."/>
            <person name="Pu L.-L."/>
            <person name="Puazo M."/>
            <person name="Qu C."/>
            <person name="Quiroz J."/>
            <person name="Raj R."/>
            <person name="Weissenberger G."/>
            <person name="Xin Y."/>
            <person name="Zou X."/>
            <person name="Han Y."/>
            <person name="Richards S."/>
            <person name="Worley K."/>
            <person name="Muzny D."/>
            <person name="Gibbs R."/>
        </authorList>
    </citation>
    <scope>NUCLEOTIDE SEQUENCE</scope>
    <source>
        <strain evidence="3">Sampled in the wild</strain>
    </source>
</reference>
<keyword evidence="1" id="KW-0862">Zinc</keyword>
<dbReference type="GO" id="GO:0003676">
    <property type="term" value="F:nucleic acid binding"/>
    <property type="evidence" value="ECO:0007669"/>
    <property type="project" value="InterPro"/>
</dbReference>
<keyword evidence="1" id="KW-0479">Metal-binding</keyword>
<evidence type="ECO:0000313" key="4">
    <source>
        <dbReference type="Proteomes" id="UP000792457"/>
    </source>
</evidence>
<evidence type="ECO:0000313" key="3">
    <source>
        <dbReference type="EMBL" id="KAG8235045.1"/>
    </source>
</evidence>
<dbReference type="OrthoDB" id="8069917at2759"/>
<keyword evidence="4" id="KW-1185">Reference proteome</keyword>
<feature type="non-terminal residue" evidence="3">
    <location>
        <position position="177"/>
    </location>
</feature>
<sequence>GQKTSDEKQSEKLQALQKLHDIPIRVEVHRSLNTCRGVISSYDLLYVSEEEITKEMASQGVNSCRRLSKKQDEKPPEKVYVGFEVCSMRPSIPSTLRCFQCNYNGHTAQSCKGKPICHKCAKVKHDGEPCSSPPLCCNCGGNHPAYGRDYPKLQEEKKIMEIKITQKVPHQLPSYIQ</sequence>
<name>A0A8K0KHL0_LADFU</name>
<keyword evidence="1" id="KW-0863">Zinc-finger</keyword>
<gene>
    <name evidence="3" type="ORF">J437_LFUL017342</name>
</gene>
<dbReference type="EMBL" id="KZ308870">
    <property type="protein sequence ID" value="KAG8235045.1"/>
    <property type="molecule type" value="Genomic_DNA"/>
</dbReference>
<dbReference type="SUPFAM" id="SSF57756">
    <property type="entry name" value="Retrovirus zinc finger-like domains"/>
    <property type="match status" value="1"/>
</dbReference>